<evidence type="ECO:0008006" key="4">
    <source>
        <dbReference type="Google" id="ProtNLM"/>
    </source>
</evidence>
<feature type="transmembrane region" description="Helical" evidence="1">
    <location>
        <begin position="40"/>
        <end position="61"/>
    </location>
</feature>
<comment type="caution">
    <text evidence="2">The sequence shown here is derived from an EMBL/GenBank/DDBJ whole genome shotgun (WGS) entry which is preliminary data.</text>
</comment>
<sequence length="66" mass="7174">MPDNVATKEDIARLKDETDVQLGRIWSELRKLNTAESRRAAMNGALLILGSAIGSGIVNALQHMRG</sequence>
<evidence type="ECO:0000313" key="2">
    <source>
        <dbReference type="EMBL" id="MBO1361542.1"/>
    </source>
</evidence>
<keyword evidence="1" id="KW-0472">Membrane</keyword>
<reference evidence="2 3" key="1">
    <citation type="submission" date="2021-03" db="EMBL/GenBank/DDBJ databases">
        <title>The complete genome sequence of Acetobacter sacchari TBRC 11175.</title>
        <authorList>
            <person name="Charoenyingcharoen P."/>
            <person name="Yukphan P."/>
        </authorList>
    </citation>
    <scope>NUCLEOTIDE SEQUENCE [LARGE SCALE GENOMIC DNA]</scope>
    <source>
        <strain evidence="2 3">TBRC 11175</strain>
    </source>
</reference>
<proteinExistence type="predicted"/>
<keyword evidence="1" id="KW-1133">Transmembrane helix</keyword>
<protein>
    <recommendedName>
        <fullName evidence="4">DUF3618 domain-containing protein</fullName>
    </recommendedName>
</protein>
<name>A0ABS3M072_9PROT</name>
<keyword evidence="1" id="KW-0812">Transmembrane</keyword>
<evidence type="ECO:0000256" key="1">
    <source>
        <dbReference type="SAM" id="Phobius"/>
    </source>
</evidence>
<keyword evidence="3" id="KW-1185">Reference proteome</keyword>
<dbReference type="RefSeq" id="WP_207883368.1">
    <property type="nucleotide sequence ID" value="NZ_JAFVMF010000024.1"/>
</dbReference>
<dbReference type="Proteomes" id="UP000664771">
    <property type="component" value="Unassembled WGS sequence"/>
</dbReference>
<accession>A0ABS3M072</accession>
<dbReference type="EMBL" id="JAFVMF010000024">
    <property type="protein sequence ID" value="MBO1361542.1"/>
    <property type="molecule type" value="Genomic_DNA"/>
</dbReference>
<gene>
    <name evidence="2" type="ORF">J2D73_17285</name>
</gene>
<evidence type="ECO:0000313" key="3">
    <source>
        <dbReference type="Proteomes" id="UP000664771"/>
    </source>
</evidence>
<organism evidence="2 3">
    <name type="scientific">Acetobacter sacchari</name>
    <dbReference type="NCBI Taxonomy" id="2661687"/>
    <lineage>
        <taxon>Bacteria</taxon>
        <taxon>Pseudomonadati</taxon>
        <taxon>Pseudomonadota</taxon>
        <taxon>Alphaproteobacteria</taxon>
        <taxon>Acetobacterales</taxon>
        <taxon>Acetobacteraceae</taxon>
        <taxon>Acetobacter</taxon>
    </lineage>
</organism>